<evidence type="ECO:0000313" key="2">
    <source>
        <dbReference type="Proteomes" id="UP000095038"/>
    </source>
</evidence>
<reference evidence="2" key="1">
    <citation type="submission" date="2016-05" db="EMBL/GenBank/DDBJ databases">
        <title>Comparative genomics of biotechnologically important yeasts.</title>
        <authorList>
            <consortium name="DOE Joint Genome Institute"/>
            <person name="Riley R."/>
            <person name="Haridas S."/>
            <person name="Wolfe K.H."/>
            <person name="Lopes M.R."/>
            <person name="Hittinger C.T."/>
            <person name="Goker M."/>
            <person name="Salamov A."/>
            <person name="Wisecaver J."/>
            <person name="Long T.M."/>
            <person name="Aerts A.L."/>
            <person name="Barry K."/>
            <person name="Choi C."/>
            <person name="Clum A."/>
            <person name="Coughlan A.Y."/>
            <person name="Deshpande S."/>
            <person name="Douglass A.P."/>
            <person name="Hanson S.J."/>
            <person name="Klenk H.-P."/>
            <person name="Labutti K."/>
            <person name="Lapidus A."/>
            <person name="Lindquist E."/>
            <person name="Lipzen A."/>
            <person name="Meier-Kolthoff J.P."/>
            <person name="Ohm R.A."/>
            <person name="Otillar R.P."/>
            <person name="Pangilinan J."/>
            <person name="Peng Y."/>
            <person name="Rokas A."/>
            <person name="Rosa C.A."/>
            <person name="Scheuner C."/>
            <person name="Sibirny A.A."/>
            <person name="Slot J.C."/>
            <person name="Stielow J.B."/>
            <person name="Sun H."/>
            <person name="Kurtzman C.P."/>
            <person name="Blackwell M."/>
            <person name="Grigoriev I.V."/>
            <person name="Jeffries T.W."/>
        </authorList>
    </citation>
    <scope>NUCLEOTIDE SEQUENCE [LARGE SCALE GENOMIC DNA]</scope>
    <source>
        <strain evidence="2">DSM 1968</strain>
    </source>
</reference>
<dbReference type="InParanoid" id="A0A1D2VDW1"/>
<keyword evidence="2" id="KW-1185">Reference proteome</keyword>
<gene>
    <name evidence="1" type="ORF">ASCRUDRAFT_81970</name>
</gene>
<dbReference type="GeneID" id="30968320"/>
<sequence length="69" mass="7993">MSLLLNKKFETLSDLFCFLSLTNPKIQNLTINQCAEIIKHDKNLLRALRIKRIIEKYLIGKYKTPNSAA</sequence>
<dbReference type="RefSeq" id="XP_020046007.1">
    <property type="nucleotide sequence ID" value="XM_020194684.1"/>
</dbReference>
<dbReference type="AlphaFoldDB" id="A0A1D2VDW1"/>
<organism evidence="1 2">
    <name type="scientific">Ascoidea rubescens DSM 1968</name>
    <dbReference type="NCBI Taxonomy" id="1344418"/>
    <lineage>
        <taxon>Eukaryota</taxon>
        <taxon>Fungi</taxon>
        <taxon>Dikarya</taxon>
        <taxon>Ascomycota</taxon>
        <taxon>Saccharomycotina</taxon>
        <taxon>Saccharomycetes</taxon>
        <taxon>Ascoideaceae</taxon>
        <taxon>Ascoidea</taxon>
    </lineage>
</organism>
<name>A0A1D2VDW1_9ASCO</name>
<accession>A0A1D2VDW1</accession>
<dbReference type="Proteomes" id="UP000095038">
    <property type="component" value="Unassembled WGS sequence"/>
</dbReference>
<dbReference type="EMBL" id="KV454485">
    <property type="protein sequence ID" value="ODV59700.1"/>
    <property type="molecule type" value="Genomic_DNA"/>
</dbReference>
<evidence type="ECO:0000313" key="1">
    <source>
        <dbReference type="EMBL" id="ODV59700.1"/>
    </source>
</evidence>
<protein>
    <submittedName>
        <fullName evidence="1">Uncharacterized protein</fullName>
    </submittedName>
</protein>
<proteinExistence type="predicted"/>